<organism evidence="2 3">
    <name type="scientific">Chryseolinea serpens</name>
    <dbReference type="NCBI Taxonomy" id="947013"/>
    <lineage>
        <taxon>Bacteria</taxon>
        <taxon>Pseudomonadati</taxon>
        <taxon>Bacteroidota</taxon>
        <taxon>Cytophagia</taxon>
        <taxon>Cytophagales</taxon>
        <taxon>Fulvivirgaceae</taxon>
        <taxon>Chryseolinea</taxon>
    </lineage>
</organism>
<feature type="transmembrane region" description="Helical" evidence="1">
    <location>
        <begin position="42"/>
        <end position="62"/>
    </location>
</feature>
<feature type="transmembrane region" description="Helical" evidence="1">
    <location>
        <begin position="259"/>
        <end position="277"/>
    </location>
</feature>
<evidence type="ECO:0000313" key="3">
    <source>
        <dbReference type="Proteomes" id="UP000184212"/>
    </source>
</evidence>
<feature type="transmembrane region" description="Helical" evidence="1">
    <location>
        <begin position="195"/>
        <end position="215"/>
    </location>
</feature>
<protein>
    <submittedName>
        <fullName evidence="2">Uncharacterized protein</fullName>
    </submittedName>
</protein>
<dbReference type="EMBL" id="FQWQ01000002">
    <property type="protein sequence ID" value="SHH36591.1"/>
    <property type="molecule type" value="Genomic_DNA"/>
</dbReference>
<feature type="transmembrane region" description="Helical" evidence="1">
    <location>
        <begin position="227"/>
        <end position="247"/>
    </location>
</feature>
<keyword evidence="1" id="KW-0812">Transmembrane</keyword>
<gene>
    <name evidence="2" type="ORF">SAMN04488109_3878</name>
</gene>
<dbReference type="RefSeq" id="WP_073137073.1">
    <property type="nucleotide sequence ID" value="NZ_FQWQ01000002.1"/>
</dbReference>
<keyword evidence="1" id="KW-0472">Membrane</keyword>
<feature type="transmembrane region" description="Helical" evidence="1">
    <location>
        <begin position="289"/>
        <end position="314"/>
    </location>
</feature>
<keyword evidence="1" id="KW-1133">Transmembrane helix</keyword>
<feature type="transmembrane region" description="Helical" evidence="1">
    <location>
        <begin position="12"/>
        <end position="30"/>
    </location>
</feature>
<dbReference type="OrthoDB" id="5936019at2"/>
<feature type="transmembrane region" description="Helical" evidence="1">
    <location>
        <begin position="172"/>
        <end position="189"/>
    </location>
</feature>
<dbReference type="AlphaFoldDB" id="A0A1M5SDQ0"/>
<evidence type="ECO:0000256" key="1">
    <source>
        <dbReference type="SAM" id="Phobius"/>
    </source>
</evidence>
<dbReference type="STRING" id="947013.SAMN04488109_3878"/>
<keyword evidence="3" id="KW-1185">Reference proteome</keyword>
<proteinExistence type="predicted"/>
<accession>A0A1M5SDQ0</accession>
<reference evidence="2 3" key="1">
    <citation type="submission" date="2016-11" db="EMBL/GenBank/DDBJ databases">
        <authorList>
            <person name="Jaros S."/>
            <person name="Januszkiewicz K."/>
            <person name="Wedrychowicz H."/>
        </authorList>
    </citation>
    <scope>NUCLEOTIDE SEQUENCE [LARGE SCALE GENOMIC DNA]</scope>
    <source>
        <strain evidence="2 3">DSM 24574</strain>
    </source>
</reference>
<sequence length="401" mass="45633">MKIYRLAKGWTIFVYIFMVLVIAGLGWGIFNILSKGNPNETVYWLGPTLMMMGIGLSIYLIFEVKKDTFVIAKDRIYTTGTFYKRSLNLDEIRGFSVNEKYIFIEPTTKGKKRVRVSTYFGRTDDILAWLGERYPDLDELNAQQEHEEILSNPEFGWTEEQREHRLTQARRQARVVNVFGTIAAAWAFFWPHPYFWSMIAPMAMFMVGLVVTKLSNGLIRIEEKKNSAYPSVLYGVIFTGMCVMVRALLDFNILDFKKAWMLTGVITTLLIILVGFKNSELKFKTGTEIFTSIFIAVVLMAYSFGTAVTLNGLLDTSAPEVFTVKIVSKHVSGGKVTTYHLMLEPWGDQKESEDATVSSDFYHSIDAGESVEVYRMKGELGIPWFFVAEDMILDAKANPNP</sequence>
<name>A0A1M5SDQ0_9BACT</name>
<dbReference type="Proteomes" id="UP000184212">
    <property type="component" value="Unassembled WGS sequence"/>
</dbReference>
<evidence type="ECO:0000313" key="2">
    <source>
        <dbReference type="EMBL" id="SHH36591.1"/>
    </source>
</evidence>